<keyword evidence="3" id="KW-1185">Reference proteome</keyword>
<dbReference type="AlphaFoldDB" id="A0A9Q3PIH5"/>
<dbReference type="EMBL" id="AVOT02071193">
    <property type="protein sequence ID" value="MBW0561546.1"/>
    <property type="molecule type" value="Genomic_DNA"/>
</dbReference>
<sequence length="96" mass="10330">MLAGTFDTLIESQEADITSIPVVRPISFPTGSNRDIPVSAQKLVYGSKAAGMGTSAKSLDRQNELISLSEDIHGPRKDRRTSEGGNPCLARDKSNR</sequence>
<evidence type="ECO:0000256" key="1">
    <source>
        <dbReference type="SAM" id="MobiDB-lite"/>
    </source>
</evidence>
<accession>A0A9Q3PIH5</accession>
<protein>
    <submittedName>
        <fullName evidence="2">Uncharacterized protein</fullName>
    </submittedName>
</protein>
<reference evidence="2" key="1">
    <citation type="submission" date="2021-03" db="EMBL/GenBank/DDBJ databases">
        <title>Draft genome sequence of rust myrtle Austropuccinia psidii MF-1, a brazilian biotype.</title>
        <authorList>
            <person name="Quecine M.C."/>
            <person name="Pachon D.M.R."/>
            <person name="Bonatelli M.L."/>
            <person name="Correr F.H."/>
            <person name="Franceschini L.M."/>
            <person name="Leite T.F."/>
            <person name="Margarido G.R.A."/>
            <person name="Almeida C.A."/>
            <person name="Ferrarezi J.A."/>
            <person name="Labate C.A."/>
        </authorList>
    </citation>
    <scope>NUCLEOTIDE SEQUENCE</scope>
    <source>
        <strain evidence="2">MF-1</strain>
    </source>
</reference>
<evidence type="ECO:0000313" key="3">
    <source>
        <dbReference type="Proteomes" id="UP000765509"/>
    </source>
</evidence>
<feature type="region of interest" description="Disordered" evidence="1">
    <location>
        <begin position="52"/>
        <end position="96"/>
    </location>
</feature>
<proteinExistence type="predicted"/>
<organism evidence="2 3">
    <name type="scientific">Austropuccinia psidii MF-1</name>
    <dbReference type="NCBI Taxonomy" id="1389203"/>
    <lineage>
        <taxon>Eukaryota</taxon>
        <taxon>Fungi</taxon>
        <taxon>Dikarya</taxon>
        <taxon>Basidiomycota</taxon>
        <taxon>Pucciniomycotina</taxon>
        <taxon>Pucciniomycetes</taxon>
        <taxon>Pucciniales</taxon>
        <taxon>Sphaerophragmiaceae</taxon>
        <taxon>Austropuccinia</taxon>
    </lineage>
</organism>
<dbReference type="Proteomes" id="UP000765509">
    <property type="component" value="Unassembled WGS sequence"/>
</dbReference>
<gene>
    <name evidence="2" type="ORF">O181_101261</name>
</gene>
<comment type="caution">
    <text evidence="2">The sequence shown here is derived from an EMBL/GenBank/DDBJ whole genome shotgun (WGS) entry which is preliminary data.</text>
</comment>
<name>A0A9Q3PIH5_9BASI</name>
<evidence type="ECO:0000313" key="2">
    <source>
        <dbReference type="EMBL" id="MBW0561546.1"/>
    </source>
</evidence>